<dbReference type="AlphaFoldDB" id="A0A4Y7IUP1"/>
<evidence type="ECO:0000313" key="1">
    <source>
        <dbReference type="EMBL" id="RZC52584.1"/>
    </source>
</evidence>
<dbReference type="Proteomes" id="UP000316621">
    <property type="component" value="Chromosome 2"/>
</dbReference>
<organism evidence="1 2">
    <name type="scientific">Papaver somniferum</name>
    <name type="common">Opium poppy</name>
    <dbReference type="NCBI Taxonomy" id="3469"/>
    <lineage>
        <taxon>Eukaryota</taxon>
        <taxon>Viridiplantae</taxon>
        <taxon>Streptophyta</taxon>
        <taxon>Embryophyta</taxon>
        <taxon>Tracheophyta</taxon>
        <taxon>Spermatophyta</taxon>
        <taxon>Magnoliopsida</taxon>
        <taxon>Ranunculales</taxon>
        <taxon>Papaveraceae</taxon>
        <taxon>Papaveroideae</taxon>
        <taxon>Papaver</taxon>
    </lineage>
</organism>
<evidence type="ECO:0000313" key="2">
    <source>
        <dbReference type="Proteomes" id="UP000316621"/>
    </source>
</evidence>
<protein>
    <submittedName>
        <fullName evidence="1">Uncharacterized protein</fullName>
    </submittedName>
</protein>
<gene>
    <name evidence="1" type="ORF">C5167_021004</name>
</gene>
<keyword evidence="2" id="KW-1185">Reference proteome</keyword>
<dbReference type="EMBL" id="CM010716">
    <property type="protein sequence ID" value="RZC52584.1"/>
    <property type="molecule type" value="Genomic_DNA"/>
</dbReference>
<reference evidence="1 2" key="1">
    <citation type="journal article" date="2018" name="Science">
        <title>The opium poppy genome and morphinan production.</title>
        <authorList>
            <person name="Guo L."/>
            <person name="Winzer T."/>
            <person name="Yang X."/>
            <person name="Li Y."/>
            <person name="Ning Z."/>
            <person name="He Z."/>
            <person name="Teodor R."/>
            <person name="Lu Y."/>
            <person name="Bowser T.A."/>
            <person name="Graham I.A."/>
            <person name="Ye K."/>
        </authorList>
    </citation>
    <scope>NUCLEOTIDE SEQUENCE [LARGE SCALE GENOMIC DNA]</scope>
    <source>
        <strain evidence="2">cv. HN1</strain>
        <tissue evidence="1">Leaves</tissue>
    </source>
</reference>
<sequence length="69" mass="7703">MVSGSTTTIVIIVDCQILVASLETQKLNYIQKNTSLQKKLKDTKLFVVNFQAFPKLHQQAHHALASSAY</sequence>
<dbReference type="Gramene" id="RZC52584">
    <property type="protein sequence ID" value="RZC52584"/>
    <property type="gene ID" value="C5167_021004"/>
</dbReference>
<accession>A0A4Y7IUP1</accession>
<proteinExistence type="predicted"/>
<name>A0A4Y7IUP1_PAPSO</name>